<protein>
    <submittedName>
        <fullName evidence="3">Pilus assembly protein</fullName>
    </submittedName>
</protein>
<gene>
    <name evidence="3" type="ORF">G3446_14230</name>
</gene>
<dbReference type="Proteomes" id="UP000483379">
    <property type="component" value="Unassembled WGS sequence"/>
</dbReference>
<feature type="domain" description="TadE-like" evidence="2">
    <location>
        <begin position="29"/>
        <end position="65"/>
    </location>
</feature>
<evidence type="ECO:0000313" key="3">
    <source>
        <dbReference type="EMBL" id="NEV63030.1"/>
    </source>
</evidence>
<dbReference type="Pfam" id="PF07811">
    <property type="entry name" value="TadE"/>
    <property type="match status" value="1"/>
</dbReference>
<sequence length="196" mass="22185">MMHIRRSEARLKRWAGRRKRQQGNELVAFALLIFPFLLFCFIIIDVSVLMFDQQILNQGARYAARQGTLFWIDPDNYYHNDAGAWKPNNPRQQIAVHEQLIDSTIDYFSLLTINPRNGEFDSPAVALSPADAPEGTSPDRIWRNISSATTSLKLRNEHRYFTLTSLIGLVSPSLTAGVGYRDADGEVWGVSTEADL</sequence>
<keyword evidence="1" id="KW-0812">Transmembrane</keyword>
<dbReference type="InterPro" id="IPR012495">
    <property type="entry name" value="TadE-like_dom"/>
</dbReference>
<keyword evidence="4" id="KW-1185">Reference proteome</keyword>
<evidence type="ECO:0000313" key="4">
    <source>
        <dbReference type="Proteomes" id="UP000483379"/>
    </source>
</evidence>
<feature type="transmembrane region" description="Helical" evidence="1">
    <location>
        <begin position="26"/>
        <end position="51"/>
    </location>
</feature>
<name>A0A6M0JZX1_9GAMM</name>
<keyword evidence="1" id="KW-0472">Membrane</keyword>
<evidence type="ECO:0000259" key="2">
    <source>
        <dbReference type="Pfam" id="PF07811"/>
    </source>
</evidence>
<dbReference type="EMBL" id="JAAIJQ010000040">
    <property type="protein sequence ID" value="NEV63030.1"/>
    <property type="molecule type" value="Genomic_DNA"/>
</dbReference>
<reference evidence="3 4" key="1">
    <citation type="submission" date="2020-02" db="EMBL/GenBank/DDBJ databases">
        <title>Genome sequences of Thiorhodococcus mannitoliphagus and Thiorhodococcus minor, purple sulfur photosynthetic bacteria in the gammaproteobacterial family, Chromatiaceae.</title>
        <authorList>
            <person name="Aviles F.A."/>
            <person name="Meyer T.E."/>
            <person name="Kyndt J.A."/>
        </authorList>
    </citation>
    <scope>NUCLEOTIDE SEQUENCE [LARGE SCALE GENOMIC DNA]</scope>
    <source>
        <strain evidence="3 4">DSM 11518</strain>
    </source>
</reference>
<organism evidence="3 4">
    <name type="scientific">Thiorhodococcus minor</name>
    <dbReference type="NCBI Taxonomy" id="57489"/>
    <lineage>
        <taxon>Bacteria</taxon>
        <taxon>Pseudomonadati</taxon>
        <taxon>Pseudomonadota</taxon>
        <taxon>Gammaproteobacteria</taxon>
        <taxon>Chromatiales</taxon>
        <taxon>Chromatiaceae</taxon>
        <taxon>Thiorhodococcus</taxon>
    </lineage>
</organism>
<comment type="caution">
    <text evidence="3">The sequence shown here is derived from an EMBL/GenBank/DDBJ whole genome shotgun (WGS) entry which is preliminary data.</text>
</comment>
<dbReference type="RefSeq" id="WP_164453496.1">
    <property type="nucleotide sequence ID" value="NZ_JAAIJQ010000040.1"/>
</dbReference>
<dbReference type="AlphaFoldDB" id="A0A6M0JZX1"/>
<proteinExistence type="predicted"/>
<evidence type="ECO:0000256" key="1">
    <source>
        <dbReference type="SAM" id="Phobius"/>
    </source>
</evidence>
<keyword evidence="1" id="KW-1133">Transmembrane helix</keyword>
<accession>A0A6M0JZX1</accession>